<name>A0A3B0MB96_9RHOB</name>
<dbReference type="EMBL" id="UIHC01000038">
    <property type="protein sequence ID" value="SUZ33122.1"/>
    <property type="molecule type" value="Genomic_DNA"/>
</dbReference>
<reference evidence="3" key="1">
    <citation type="submission" date="2018-08" db="EMBL/GenBank/DDBJ databases">
        <authorList>
            <person name="Rodrigo-Torres L."/>
            <person name="Arahal R. D."/>
            <person name="Lucena T."/>
        </authorList>
    </citation>
    <scope>NUCLEOTIDE SEQUENCE [LARGE SCALE GENOMIC DNA]</scope>
    <source>
        <strain evidence="3">CECT 7235</strain>
    </source>
</reference>
<dbReference type="Gene3D" id="3.30.70.100">
    <property type="match status" value="1"/>
</dbReference>
<sequence length="95" mass="10090">MSGVTLTGTLTCATTGEAALVRRLLPAHIAASRAEPGCLRFDVTPRACGRVWDVSEEFTCADAFDAHQRRTQASLWGSATAHITRAFTRSEGPAG</sequence>
<protein>
    <recommendedName>
        <fullName evidence="1">ABM domain-containing protein</fullName>
    </recommendedName>
</protein>
<dbReference type="InterPro" id="IPR011008">
    <property type="entry name" value="Dimeric_a/b-barrel"/>
</dbReference>
<feature type="domain" description="ABM" evidence="1">
    <location>
        <begin position="13"/>
        <end position="72"/>
    </location>
</feature>
<dbReference type="Pfam" id="PF03992">
    <property type="entry name" value="ABM"/>
    <property type="match status" value="1"/>
</dbReference>
<keyword evidence="3" id="KW-1185">Reference proteome</keyword>
<evidence type="ECO:0000313" key="3">
    <source>
        <dbReference type="Proteomes" id="UP000272908"/>
    </source>
</evidence>
<evidence type="ECO:0000259" key="1">
    <source>
        <dbReference type="Pfam" id="PF03992"/>
    </source>
</evidence>
<accession>A0A3B0MB96</accession>
<dbReference type="Proteomes" id="UP000272908">
    <property type="component" value="Unassembled WGS sequence"/>
</dbReference>
<dbReference type="InterPro" id="IPR007138">
    <property type="entry name" value="ABM_dom"/>
</dbReference>
<dbReference type="RefSeq" id="WP_121096206.1">
    <property type="nucleotide sequence ID" value="NZ_UIHC01000038.1"/>
</dbReference>
<evidence type="ECO:0000313" key="2">
    <source>
        <dbReference type="EMBL" id="SUZ33122.1"/>
    </source>
</evidence>
<proteinExistence type="predicted"/>
<gene>
    <name evidence="2" type="ORF">ROE7235_02890</name>
</gene>
<organism evidence="2 3">
    <name type="scientific">Roseinatronobacter ekhonensis</name>
    <dbReference type="NCBI Taxonomy" id="254356"/>
    <lineage>
        <taxon>Bacteria</taxon>
        <taxon>Pseudomonadati</taxon>
        <taxon>Pseudomonadota</taxon>
        <taxon>Alphaproteobacteria</taxon>
        <taxon>Rhodobacterales</taxon>
        <taxon>Paracoccaceae</taxon>
        <taxon>Roseinatronobacter</taxon>
    </lineage>
</organism>
<dbReference type="AlphaFoldDB" id="A0A3B0MB96"/>
<dbReference type="SUPFAM" id="SSF54909">
    <property type="entry name" value="Dimeric alpha+beta barrel"/>
    <property type="match status" value="1"/>
</dbReference>
<dbReference type="OrthoDB" id="9797178at2"/>